<keyword evidence="6 11" id="KW-0547">Nucleotide-binding</keyword>
<gene>
    <name evidence="11" type="primary">dnaX</name>
    <name evidence="14" type="ORF">VU01_11394</name>
</gene>
<keyword evidence="4 11" id="KW-0235">DNA replication</keyword>
<reference evidence="14 15" key="1">
    <citation type="submission" date="2017-01" db="EMBL/GenBank/DDBJ databases">
        <title>The cable genome- insights into the physiology and evolution of filamentous bacteria capable of sulfide oxidation via long distance electron transfer.</title>
        <authorList>
            <person name="Schreiber L."/>
            <person name="Bjerg J.T."/>
            <person name="Boggild A."/>
            <person name="Van De Vossenberg J."/>
            <person name="Meysman F."/>
            <person name="Nielsen L.P."/>
            <person name="Schramm A."/>
            <person name="Kjeldsen K.U."/>
        </authorList>
    </citation>
    <scope>NUCLEOTIDE SEQUENCE [LARGE SCALE GENOMIC DNA]</scope>
    <source>
        <strain evidence="14">A5</strain>
    </source>
</reference>
<sequence length="647" mass="70899">MSYLVLARKSRPQIFAQVVGQKPIVRTLQNGLLQNRVPHALIFSGVRGTGKTTLARIMAKAINCEQGPPPEPCNKCRSCKEIMAGSSVDLHEVDGASNRGIQEIRELKENIRFMPTSSKFKIIIIDEVHMLTTEAFNALLKTLEEPPEHVYFMFATTELHKVPVTILSRCQRYELKRVAHAELAAHFASLAQQEGINIDEAALNMVVREAGGSVRDGLSLLDQVFSYCGENVIGQEVADVLGLVSHEVIADLARALLAKDLSAALNNLDKVYSYGMDIKRFINELLAWFRSLVVCSISKDPAVLLDLPADELALLQEVAAAYSSQTLFMMFNLLLEGLEKAAFSARPRFAVEMTFIRAVQVDDVVPVTDLLTRLDDVLAGVALPQQQVAQQARQSIPSQQSSQQPPQVNTQTNNHENQQVPQPDQHRGPTGSSLPPSTRQPSQPGPPAEAEKKKAPEPVAPPPPPQASPSDEQGVASVNAPEANAPGVSEQNPPPPEDTYAPLASGVHKKDVRKHWPDFVSYVQERIKWMGAALNSSSSARLENGVLTVNYDESVDCKLLESKANLVRLTEFAMDFFQEELKVTFQVPNSSACSTDSDSAGAVRQERQKLAHDSLVLAAVDIFNGQVGDIRVGPRFRGPLHEEKVDE</sequence>
<organism evidence="14 15">
    <name type="scientific">Candidatus Electrothrix marina</name>
    <dbReference type="NCBI Taxonomy" id="1859130"/>
    <lineage>
        <taxon>Bacteria</taxon>
        <taxon>Pseudomonadati</taxon>
        <taxon>Thermodesulfobacteriota</taxon>
        <taxon>Desulfobulbia</taxon>
        <taxon>Desulfobulbales</taxon>
        <taxon>Desulfobulbaceae</taxon>
        <taxon>Candidatus Electrothrix</taxon>
    </lineage>
</organism>
<dbReference type="InterPro" id="IPR008921">
    <property type="entry name" value="DNA_pol3_clamp-load_cplx_C"/>
</dbReference>
<comment type="similarity">
    <text evidence="1 11">Belongs to the DnaX/STICHEL family.</text>
</comment>
<dbReference type="Gene3D" id="1.10.8.60">
    <property type="match status" value="1"/>
</dbReference>
<evidence type="ECO:0000256" key="12">
    <source>
        <dbReference type="SAM" id="MobiDB-lite"/>
    </source>
</evidence>
<evidence type="ECO:0000256" key="2">
    <source>
        <dbReference type="ARBA" id="ARBA00022679"/>
    </source>
</evidence>
<dbReference type="GO" id="GO:0009360">
    <property type="term" value="C:DNA polymerase III complex"/>
    <property type="evidence" value="ECO:0007669"/>
    <property type="project" value="InterPro"/>
</dbReference>
<feature type="region of interest" description="Disordered" evidence="12">
    <location>
        <begin position="390"/>
        <end position="508"/>
    </location>
</feature>
<dbReference type="InterPro" id="IPR045085">
    <property type="entry name" value="HLD_clamp_pol_III_gamma_tau"/>
</dbReference>
<keyword evidence="7" id="KW-0862">Zinc</keyword>
<dbReference type="CDD" id="cd00009">
    <property type="entry name" value="AAA"/>
    <property type="match status" value="1"/>
</dbReference>
<evidence type="ECO:0000256" key="3">
    <source>
        <dbReference type="ARBA" id="ARBA00022695"/>
    </source>
</evidence>
<dbReference type="InterPro" id="IPR003593">
    <property type="entry name" value="AAA+_ATPase"/>
</dbReference>
<dbReference type="GO" id="GO:0046872">
    <property type="term" value="F:metal ion binding"/>
    <property type="evidence" value="ECO:0007669"/>
    <property type="project" value="UniProtKB-KW"/>
</dbReference>
<keyword evidence="8 11" id="KW-0067">ATP-binding</keyword>
<evidence type="ECO:0000256" key="5">
    <source>
        <dbReference type="ARBA" id="ARBA00022723"/>
    </source>
</evidence>
<dbReference type="Pfam" id="PF12169">
    <property type="entry name" value="DNA_pol3_gamma3"/>
    <property type="match status" value="1"/>
</dbReference>
<dbReference type="EC" id="2.7.7.7" evidence="11"/>
<dbReference type="SMART" id="SM00382">
    <property type="entry name" value="AAA"/>
    <property type="match status" value="1"/>
</dbReference>
<dbReference type="EMBL" id="MTKS01000139">
    <property type="protein sequence ID" value="RWX51425.1"/>
    <property type="molecule type" value="Genomic_DNA"/>
</dbReference>
<evidence type="ECO:0000256" key="11">
    <source>
        <dbReference type="RuleBase" id="RU364063"/>
    </source>
</evidence>
<dbReference type="InterPro" id="IPR027417">
    <property type="entry name" value="P-loop_NTPase"/>
</dbReference>
<evidence type="ECO:0000313" key="15">
    <source>
        <dbReference type="Proteomes" id="UP000288892"/>
    </source>
</evidence>
<dbReference type="Gene3D" id="3.40.50.300">
    <property type="entry name" value="P-loop containing nucleotide triphosphate hydrolases"/>
    <property type="match status" value="1"/>
</dbReference>
<keyword evidence="2 11" id="KW-0808">Transferase</keyword>
<comment type="caution">
    <text evidence="14">The sequence shown here is derived from an EMBL/GenBank/DDBJ whole genome shotgun (WGS) entry which is preliminary data.</text>
</comment>
<evidence type="ECO:0000256" key="6">
    <source>
        <dbReference type="ARBA" id="ARBA00022741"/>
    </source>
</evidence>
<dbReference type="SUPFAM" id="SSF52540">
    <property type="entry name" value="P-loop containing nucleoside triphosphate hydrolases"/>
    <property type="match status" value="1"/>
</dbReference>
<feature type="domain" description="AAA+ ATPase" evidence="13">
    <location>
        <begin position="37"/>
        <end position="178"/>
    </location>
</feature>
<proteinExistence type="inferred from homology"/>
<dbReference type="AlphaFoldDB" id="A0A444JEB0"/>
<name>A0A444JEB0_9BACT</name>
<evidence type="ECO:0000259" key="13">
    <source>
        <dbReference type="SMART" id="SM00382"/>
    </source>
</evidence>
<protein>
    <recommendedName>
        <fullName evidence="11">DNA polymerase III subunit gamma/tau</fullName>
        <ecNumber evidence="11">2.7.7.7</ecNumber>
    </recommendedName>
</protein>
<dbReference type="InterPro" id="IPR050238">
    <property type="entry name" value="DNA_Rep/Repair_Clamp_Loader"/>
</dbReference>
<dbReference type="PANTHER" id="PTHR11669:SF0">
    <property type="entry name" value="PROTEIN STICHEL-LIKE 2"/>
    <property type="match status" value="1"/>
</dbReference>
<evidence type="ECO:0000256" key="1">
    <source>
        <dbReference type="ARBA" id="ARBA00006360"/>
    </source>
</evidence>
<dbReference type="Gene3D" id="1.20.272.10">
    <property type="match status" value="1"/>
</dbReference>
<feature type="compositionally biased region" description="Pro residues" evidence="12">
    <location>
        <begin position="458"/>
        <end position="467"/>
    </location>
</feature>
<comment type="subunit">
    <text evidence="11">DNA polymerase III contains a core (composed of alpha, epsilon and theta chains) that associates with a tau subunit. This core dimerizes to form the POLIII' complex. PolIII' associates with the gamma complex (composed of gamma, delta, delta', psi and chi chains) and with the beta chain to form the complete DNA polymerase III complex.</text>
</comment>
<evidence type="ECO:0000256" key="7">
    <source>
        <dbReference type="ARBA" id="ARBA00022833"/>
    </source>
</evidence>
<dbReference type="CDD" id="cd18137">
    <property type="entry name" value="HLD_clamp_pol_III_gamma_tau"/>
    <property type="match status" value="1"/>
</dbReference>
<dbReference type="GO" id="GO:0003887">
    <property type="term" value="F:DNA-directed DNA polymerase activity"/>
    <property type="evidence" value="ECO:0007669"/>
    <property type="project" value="UniProtKB-KW"/>
</dbReference>
<dbReference type="InterPro" id="IPR012763">
    <property type="entry name" value="DNA_pol_III_sug/sutau_N"/>
</dbReference>
<accession>A0A444JEB0</accession>
<dbReference type="Proteomes" id="UP000288892">
    <property type="component" value="Unassembled WGS sequence"/>
</dbReference>
<comment type="function">
    <text evidence="11">DNA polymerase III is a complex, multichain enzyme responsible for most of the replicative synthesis in bacteria. This DNA polymerase also exhibits 3' to 5' exonuclease activity.</text>
</comment>
<feature type="compositionally biased region" description="Low complexity" evidence="12">
    <location>
        <begin position="390"/>
        <end position="407"/>
    </location>
</feature>
<dbReference type="NCBIfam" id="NF004046">
    <property type="entry name" value="PRK05563.1"/>
    <property type="match status" value="1"/>
</dbReference>
<feature type="compositionally biased region" description="Polar residues" evidence="12">
    <location>
        <begin position="408"/>
        <end position="422"/>
    </location>
</feature>
<keyword evidence="15" id="KW-1185">Reference proteome</keyword>
<dbReference type="InterPro" id="IPR022754">
    <property type="entry name" value="DNA_pol_III_gamma-3"/>
</dbReference>
<dbReference type="GO" id="GO:0003677">
    <property type="term" value="F:DNA binding"/>
    <property type="evidence" value="ECO:0007669"/>
    <property type="project" value="InterPro"/>
</dbReference>
<dbReference type="PANTHER" id="PTHR11669">
    <property type="entry name" value="REPLICATION FACTOR C / DNA POLYMERASE III GAMMA-TAU SUBUNIT"/>
    <property type="match status" value="1"/>
</dbReference>
<feature type="compositionally biased region" description="Polar residues" evidence="12">
    <location>
        <begin position="430"/>
        <end position="442"/>
    </location>
</feature>
<dbReference type="Pfam" id="PF13177">
    <property type="entry name" value="DNA_pol3_delta2"/>
    <property type="match status" value="1"/>
</dbReference>
<dbReference type="GO" id="GO:0006261">
    <property type="term" value="P:DNA-templated DNA replication"/>
    <property type="evidence" value="ECO:0007669"/>
    <property type="project" value="TreeGrafter"/>
</dbReference>
<dbReference type="Pfam" id="PF22608">
    <property type="entry name" value="DNAX_ATPase_lid"/>
    <property type="match status" value="1"/>
</dbReference>
<keyword evidence="3 11" id="KW-0548">Nucleotidyltransferase</keyword>
<evidence type="ECO:0000313" key="14">
    <source>
        <dbReference type="EMBL" id="RWX51425.1"/>
    </source>
</evidence>
<dbReference type="FunFam" id="3.40.50.300:FF:000014">
    <property type="entry name" value="DNA polymerase III subunit gamma/tau"/>
    <property type="match status" value="1"/>
</dbReference>
<dbReference type="SUPFAM" id="SSF48019">
    <property type="entry name" value="post-AAA+ oligomerization domain-like"/>
    <property type="match status" value="1"/>
</dbReference>
<evidence type="ECO:0000256" key="4">
    <source>
        <dbReference type="ARBA" id="ARBA00022705"/>
    </source>
</evidence>
<comment type="catalytic activity">
    <reaction evidence="10 11">
        <text>DNA(n) + a 2'-deoxyribonucleoside 5'-triphosphate = DNA(n+1) + diphosphate</text>
        <dbReference type="Rhea" id="RHEA:22508"/>
        <dbReference type="Rhea" id="RHEA-COMP:17339"/>
        <dbReference type="Rhea" id="RHEA-COMP:17340"/>
        <dbReference type="ChEBI" id="CHEBI:33019"/>
        <dbReference type="ChEBI" id="CHEBI:61560"/>
        <dbReference type="ChEBI" id="CHEBI:173112"/>
        <dbReference type="EC" id="2.7.7.7"/>
    </reaction>
</comment>
<evidence type="ECO:0000256" key="8">
    <source>
        <dbReference type="ARBA" id="ARBA00022840"/>
    </source>
</evidence>
<dbReference type="NCBIfam" id="TIGR02397">
    <property type="entry name" value="dnaX_nterm"/>
    <property type="match status" value="1"/>
</dbReference>
<dbReference type="GO" id="GO:0005524">
    <property type="term" value="F:ATP binding"/>
    <property type="evidence" value="ECO:0007669"/>
    <property type="project" value="UniProtKB-KW"/>
</dbReference>
<keyword evidence="5" id="KW-0479">Metal-binding</keyword>
<keyword evidence="9 11" id="KW-0239">DNA-directed DNA polymerase</keyword>
<evidence type="ECO:0000256" key="9">
    <source>
        <dbReference type="ARBA" id="ARBA00022932"/>
    </source>
</evidence>
<evidence type="ECO:0000256" key="10">
    <source>
        <dbReference type="ARBA" id="ARBA00049244"/>
    </source>
</evidence>